<reference evidence="1" key="1">
    <citation type="submission" date="2016-06" db="EMBL/GenBank/DDBJ databases">
        <authorList>
            <person name="Van Tyne D."/>
        </authorList>
    </citation>
    <scope>NUCLEOTIDE SEQUENCE</scope>
    <source>
        <strain evidence="1">JM9A</strain>
    </source>
</reference>
<proteinExistence type="predicted"/>
<reference evidence="1" key="2">
    <citation type="submission" date="2024-02" db="EMBL/GenBank/DDBJ databases">
        <title>The Genome Sequence of Enterococcus diestrammenae JM9A.</title>
        <authorList>
            <person name="Earl A."/>
            <person name="Manson A."/>
            <person name="Gilmore M."/>
            <person name="Sanders J."/>
            <person name="Shea T."/>
            <person name="Howe W."/>
            <person name="Livny J."/>
            <person name="Cuomo C."/>
            <person name="Neafsey D."/>
            <person name="Birren B."/>
        </authorList>
    </citation>
    <scope>NUCLEOTIDE SEQUENCE</scope>
    <source>
        <strain evidence="1">JM9A</strain>
    </source>
</reference>
<comment type="caution">
    <text evidence="1">The sequence shown here is derived from an EMBL/GenBank/DDBJ whole genome shotgun (WGS) entry which is preliminary data.</text>
</comment>
<dbReference type="SUPFAM" id="SSF158560">
    <property type="entry name" value="BH3980-like"/>
    <property type="match status" value="1"/>
</dbReference>
<organism evidence="1 2">
    <name type="scientific">Enterococcus diestrammenae</name>
    <dbReference type="NCBI Taxonomy" id="1155073"/>
    <lineage>
        <taxon>Bacteria</taxon>
        <taxon>Bacillati</taxon>
        <taxon>Bacillota</taxon>
        <taxon>Bacilli</taxon>
        <taxon>Lactobacillales</taxon>
        <taxon>Enterococcaceae</taxon>
        <taxon>Enterococcus</taxon>
    </lineage>
</organism>
<dbReference type="RefSeq" id="WP_161870577.1">
    <property type="nucleotide sequence ID" value="NZ_MAEI02000001.1"/>
</dbReference>
<gene>
    <name evidence="1" type="ORF">BAU18_000526</name>
</gene>
<dbReference type="Gene3D" id="1.10.1900.10">
    <property type="entry name" value="c-terminal domain of poly(a) binding protein"/>
    <property type="match status" value="1"/>
</dbReference>
<evidence type="ECO:0000313" key="1">
    <source>
        <dbReference type="EMBL" id="MEO1780948.1"/>
    </source>
</evidence>
<protein>
    <recommendedName>
        <fullName evidence="3">DUF1048 domain-containing protein</fullName>
    </recommendedName>
</protein>
<dbReference type="InterPro" id="IPR008316">
    <property type="entry name" value="UCP029876"/>
</dbReference>
<name>A0ABV0EYQ7_9ENTE</name>
<evidence type="ECO:0000313" key="2">
    <source>
        <dbReference type="Proteomes" id="UP001429357"/>
    </source>
</evidence>
<dbReference type="Pfam" id="PF06304">
    <property type="entry name" value="DUF1048"/>
    <property type="match status" value="1"/>
</dbReference>
<dbReference type="EMBL" id="MAEI02000001">
    <property type="protein sequence ID" value="MEO1780948.1"/>
    <property type="molecule type" value="Genomic_DNA"/>
</dbReference>
<dbReference type="Proteomes" id="UP001429357">
    <property type="component" value="Unassembled WGS sequence"/>
</dbReference>
<keyword evidence="2" id="KW-1185">Reference proteome</keyword>
<accession>A0ABV0EYQ7</accession>
<sequence>MGLQDAFQDKKAWRALQKRAKLLPQDYHIVYQEIQKYLFKIAPLTLSKDTSLFHDLIDLFEAGAKEQKDVLEVTGTDVAAFADAFLEGYDIKEDLQKDITNQTEASMQKWLDKN</sequence>
<evidence type="ECO:0008006" key="3">
    <source>
        <dbReference type="Google" id="ProtNLM"/>
    </source>
</evidence>